<reference evidence="2" key="1">
    <citation type="submission" date="2021-02" db="EMBL/GenBank/DDBJ databases">
        <authorList>
            <person name="Nowell W R."/>
        </authorList>
    </citation>
    <scope>NUCLEOTIDE SEQUENCE</scope>
</reference>
<name>A0A818P2X1_9BILA</name>
<dbReference type="AlphaFoldDB" id="A0A818P2X1"/>
<dbReference type="Proteomes" id="UP000663865">
    <property type="component" value="Unassembled WGS sequence"/>
</dbReference>
<dbReference type="EMBL" id="CAJNYV010003850">
    <property type="protein sequence ID" value="CAF3616668.1"/>
    <property type="molecule type" value="Genomic_DNA"/>
</dbReference>
<accession>A0A818P2X1</accession>
<feature type="coiled-coil region" evidence="1">
    <location>
        <begin position="36"/>
        <end position="63"/>
    </location>
</feature>
<comment type="caution">
    <text evidence="2">The sequence shown here is derived from an EMBL/GenBank/DDBJ whole genome shotgun (WGS) entry which is preliminary data.</text>
</comment>
<proteinExistence type="predicted"/>
<organism evidence="2 3">
    <name type="scientific">Rotaria socialis</name>
    <dbReference type="NCBI Taxonomy" id="392032"/>
    <lineage>
        <taxon>Eukaryota</taxon>
        <taxon>Metazoa</taxon>
        <taxon>Spiralia</taxon>
        <taxon>Gnathifera</taxon>
        <taxon>Rotifera</taxon>
        <taxon>Eurotatoria</taxon>
        <taxon>Bdelloidea</taxon>
        <taxon>Philodinida</taxon>
        <taxon>Philodinidae</taxon>
        <taxon>Rotaria</taxon>
    </lineage>
</organism>
<evidence type="ECO:0000313" key="3">
    <source>
        <dbReference type="Proteomes" id="UP000663865"/>
    </source>
</evidence>
<protein>
    <submittedName>
        <fullName evidence="2">Uncharacterized protein</fullName>
    </submittedName>
</protein>
<sequence>MSGSVIIKKELIYEHMETEQDVMVKKNNNMKRRRCRRRQRQQLERMVLELTEMRQDIQQLRATEESHNGSIKTLFLSLGDTDFVAEKLQVKTASTTSLASIWLRWQAYDEYYEDDYEEADDFRSDDQRYEDAESERMIHELFLAAKKTNWTKSGKTKPDNFTNPFEVYD</sequence>
<keyword evidence="1" id="KW-0175">Coiled coil</keyword>
<evidence type="ECO:0000313" key="2">
    <source>
        <dbReference type="EMBL" id="CAF3616668.1"/>
    </source>
</evidence>
<evidence type="ECO:0000256" key="1">
    <source>
        <dbReference type="SAM" id="Coils"/>
    </source>
</evidence>
<gene>
    <name evidence="2" type="ORF">KIK155_LOCUS21699</name>
</gene>